<feature type="compositionally biased region" description="Low complexity" evidence="18">
    <location>
        <begin position="373"/>
        <end position="383"/>
    </location>
</feature>
<dbReference type="EC" id="2.7.11.1" evidence="5"/>
<accession>A0A8C1E6B6</accession>
<dbReference type="GO" id="GO:0046872">
    <property type="term" value="F:metal ion binding"/>
    <property type="evidence" value="ECO:0007669"/>
    <property type="project" value="UniProtKB-KW"/>
</dbReference>
<reference evidence="22" key="2">
    <citation type="submission" date="2025-09" db="UniProtKB">
        <authorList>
            <consortium name="Ensembl"/>
        </authorList>
    </citation>
    <scope>IDENTIFICATION</scope>
</reference>
<keyword evidence="10" id="KW-0479">Metal-binding</keyword>
<evidence type="ECO:0000256" key="1">
    <source>
        <dbReference type="ARBA" id="ARBA00001946"/>
    </source>
</evidence>
<keyword evidence="9" id="KW-0808">Transferase</keyword>
<dbReference type="Pfam" id="PF00069">
    <property type="entry name" value="Pkinase"/>
    <property type="match status" value="1"/>
</dbReference>
<keyword evidence="14" id="KW-0460">Magnesium</keyword>
<dbReference type="Proteomes" id="UP001108240">
    <property type="component" value="Unplaced"/>
</dbReference>
<dbReference type="PANTHER" id="PTHR24346:SF98">
    <property type="entry name" value="NON-SPECIFIC SERINE_THREONINE PROTEIN KINASE"/>
    <property type="match status" value="1"/>
</dbReference>
<keyword evidence="15" id="KW-0966">Cell projection</keyword>
<keyword evidence="11" id="KW-0547">Nucleotide-binding</keyword>
<evidence type="ECO:0000256" key="12">
    <source>
        <dbReference type="ARBA" id="ARBA00022777"/>
    </source>
</evidence>
<evidence type="ECO:0000256" key="6">
    <source>
        <dbReference type="ARBA" id="ARBA00022490"/>
    </source>
</evidence>
<dbReference type="PROSITE" id="PS50032">
    <property type="entry name" value="KA1"/>
    <property type="match status" value="1"/>
</dbReference>
<evidence type="ECO:0000259" key="19">
    <source>
        <dbReference type="PROSITE" id="PS50011"/>
    </source>
</evidence>
<evidence type="ECO:0000259" key="20">
    <source>
        <dbReference type="PROSITE" id="PS50030"/>
    </source>
</evidence>
<dbReference type="InterPro" id="IPR011009">
    <property type="entry name" value="Kinase-like_dom_sf"/>
</dbReference>
<feature type="compositionally biased region" description="Basic and acidic residues" evidence="18">
    <location>
        <begin position="665"/>
        <end position="675"/>
    </location>
</feature>
<feature type="domain" description="Protein kinase" evidence="19">
    <location>
        <begin position="54"/>
        <end position="306"/>
    </location>
</feature>
<dbReference type="Pfam" id="PF02149">
    <property type="entry name" value="KA1"/>
    <property type="match status" value="1"/>
</dbReference>
<feature type="domain" description="KA1" evidence="21">
    <location>
        <begin position="724"/>
        <end position="773"/>
    </location>
</feature>
<feature type="compositionally biased region" description="Polar residues" evidence="18">
    <location>
        <begin position="470"/>
        <end position="485"/>
    </location>
</feature>
<organism evidence="22 23">
    <name type="scientific">Cyprinus carpio carpio</name>
    <dbReference type="NCBI Taxonomy" id="630221"/>
    <lineage>
        <taxon>Eukaryota</taxon>
        <taxon>Metazoa</taxon>
        <taxon>Chordata</taxon>
        <taxon>Craniata</taxon>
        <taxon>Vertebrata</taxon>
        <taxon>Euteleostomi</taxon>
        <taxon>Actinopterygii</taxon>
        <taxon>Neopterygii</taxon>
        <taxon>Teleostei</taxon>
        <taxon>Ostariophysi</taxon>
        <taxon>Cypriniformes</taxon>
        <taxon>Cyprinidae</taxon>
        <taxon>Cyprininae</taxon>
        <taxon>Cyprinus</taxon>
    </lineage>
</organism>
<evidence type="ECO:0000256" key="17">
    <source>
        <dbReference type="ARBA" id="ARBA00048679"/>
    </source>
</evidence>
<protein>
    <recommendedName>
        <fullName evidence="5">non-specific serine/threonine protein kinase</fullName>
        <ecNumber evidence="5">2.7.11.1</ecNumber>
    </recommendedName>
</protein>
<evidence type="ECO:0000256" key="7">
    <source>
        <dbReference type="ARBA" id="ARBA00022527"/>
    </source>
</evidence>
<dbReference type="InterPro" id="IPR049508">
    <property type="entry name" value="MARK1-4_cat"/>
</dbReference>
<evidence type="ECO:0000256" key="4">
    <source>
        <dbReference type="ARBA" id="ARBA00006234"/>
    </source>
</evidence>
<feature type="compositionally biased region" description="Low complexity" evidence="18">
    <location>
        <begin position="447"/>
        <end position="462"/>
    </location>
</feature>
<dbReference type="GO" id="GO:0030425">
    <property type="term" value="C:dendrite"/>
    <property type="evidence" value="ECO:0007669"/>
    <property type="project" value="UniProtKB-SubCell"/>
</dbReference>
<feature type="domain" description="UBA" evidence="20">
    <location>
        <begin position="325"/>
        <end position="364"/>
    </location>
</feature>
<feature type="compositionally biased region" description="Polar residues" evidence="18">
    <location>
        <begin position="628"/>
        <end position="647"/>
    </location>
</feature>
<dbReference type="Gene3D" id="1.10.510.10">
    <property type="entry name" value="Transferase(Phosphotransferase) domain 1"/>
    <property type="match status" value="1"/>
</dbReference>
<evidence type="ECO:0000256" key="18">
    <source>
        <dbReference type="SAM" id="MobiDB-lite"/>
    </source>
</evidence>
<evidence type="ECO:0000256" key="14">
    <source>
        <dbReference type="ARBA" id="ARBA00022842"/>
    </source>
</evidence>
<dbReference type="CDD" id="cd12196">
    <property type="entry name" value="MARK1-3_C"/>
    <property type="match status" value="1"/>
</dbReference>
<dbReference type="SMART" id="SM00165">
    <property type="entry name" value="UBA"/>
    <property type="match status" value="1"/>
</dbReference>
<dbReference type="GO" id="GO:0035556">
    <property type="term" value="P:intracellular signal transduction"/>
    <property type="evidence" value="ECO:0007669"/>
    <property type="project" value="TreeGrafter"/>
</dbReference>
<dbReference type="AlphaFoldDB" id="A0A8C1E6B6"/>
<name>A0A8C1E6B6_CYPCA</name>
<sequence>MSTETLTSSLHRYISLMGGNGDISHMASRPGRSGARCRNSIASCADEQPHIGNYRLLKTIGKGNFAKVKLARHILTGREVSFMKISIENFCFFCLLFQLFREVRIMKILNHPNIVKLFEVIETEKTLYLVMEYASGGEVFDYLVAHGRMKEKEARAKFRQIVSAVQYCHQKHIVHRDLKAENLLLDADMNIKIADFGFSNEFTIGNKLDTFCGSPPYAAPELFQGKKYDGPEVDVWSLGVILYTLVSGSLPFDGQNLKELRERVLRGKYRIPFYMSTDCENLLKRFLVLNPVKRGTLEQIMKDRWINAGSEEDELKPFVEPELDISDQKRIDIMVGMGYSREEIHESLTRMKYDEITATYLLLGRKSTELEVSDSSSSSNLSLAKARPNSEHNNGQSPSHLKVQKNVSSNQKQRRYSDQAGPTIPSVGYPKRSQTTSAESDHKEEGSAQARKSSSSGSRGMAPPSPMLGNANNPNKSNSVSSGMTRRNTYVCSERNATDRHAVIQNGKENSLSEMSGCVSTSPTAYAVALASSSASVRLRHQKAASLSASGHTCRVTLPPNDGTSDLFSTSTAQTSQRNPGASTHSISSATPPDRLRFPRGTLSRSTFHGGQLRERRTATYNGPPASPTLSHDATPLSQSRSRGSTNLFTKLTSKLTRSRNVSGDQKEEHKDAKPRSLRFTWSMKTTSSMEPTEMMREIRKVLDANNCDYEQRERFLLLCVHGDGHAESLVQWEMEVCKLPRLSLNGVRFKRISGTSIAFKNIASKIANELKL</sequence>
<keyword evidence="23" id="KW-1185">Reference proteome</keyword>
<dbReference type="FunFam" id="1.10.8.10:FF:000005">
    <property type="entry name" value="Non-specific serine/threonine protein kinase"/>
    <property type="match status" value="1"/>
</dbReference>
<reference evidence="22" key="1">
    <citation type="submission" date="2025-08" db="UniProtKB">
        <authorList>
            <consortium name="Ensembl"/>
        </authorList>
    </citation>
    <scope>IDENTIFICATION</scope>
</reference>
<evidence type="ECO:0000256" key="16">
    <source>
        <dbReference type="ARBA" id="ARBA00047899"/>
    </source>
</evidence>
<evidence type="ECO:0000259" key="21">
    <source>
        <dbReference type="PROSITE" id="PS50032"/>
    </source>
</evidence>
<dbReference type="GO" id="GO:0005524">
    <property type="term" value="F:ATP binding"/>
    <property type="evidence" value="ECO:0007669"/>
    <property type="project" value="UniProtKB-KW"/>
</dbReference>
<dbReference type="Gene3D" id="3.30.200.20">
    <property type="entry name" value="Phosphorylase Kinase, domain 1"/>
    <property type="match status" value="1"/>
</dbReference>
<evidence type="ECO:0000256" key="13">
    <source>
        <dbReference type="ARBA" id="ARBA00022840"/>
    </source>
</evidence>
<dbReference type="InterPro" id="IPR015940">
    <property type="entry name" value="UBA"/>
</dbReference>
<dbReference type="InterPro" id="IPR000719">
    <property type="entry name" value="Prot_kinase_dom"/>
</dbReference>
<keyword evidence="13" id="KW-0067">ATP-binding</keyword>
<dbReference type="InterPro" id="IPR001772">
    <property type="entry name" value="KA1_dom"/>
</dbReference>
<dbReference type="FunFam" id="3.30.200.20:FF:000003">
    <property type="entry name" value="Non-specific serine/threonine protein kinase"/>
    <property type="match status" value="1"/>
</dbReference>
<comment type="catalytic activity">
    <reaction evidence="16">
        <text>L-threonyl-[protein] + ATP = O-phospho-L-threonyl-[protein] + ADP + H(+)</text>
        <dbReference type="Rhea" id="RHEA:46608"/>
        <dbReference type="Rhea" id="RHEA-COMP:11060"/>
        <dbReference type="Rhea" id="RHEA-COMP:11605"/>
        <dbReference type="ChEBI" id="CHEBI:15378"/>
        <dbReference type="ChEBI" id="CHEBI:30013"/>
        <dbReference type="ChEBI" id="CHEBI:30616"/>
        <dbReference type="ChEBI" id="CHEBI:61977"/>
        <dbReference type="ChEBI" id="CHEBI:456216"/>
        <dbReference type="EC" id="2.7.11.1"/>
    </reaction>
</comment>
<dbReference type="GO" id="GO:0000226">
    <property type="term" value="P:microtubule cytoskeleton organization"/>
    <property type="evidence" value="ECO:0007669"/>
    <property type="project" value="TreeGrafter"/>
</dbReference>
<dbReference type="GO" id="GO:0050321">
    <property type="term" value="F:tau-protein kinase activity"/>
    <property type="evidence" value="ECO:0007669"/>
    <property type="project" value="TreeGrafter"/>
</dbReference>
<feature type="compositionally biased region" description="Polar residues" evidence="18">
    <location>
        <begin position="562"/>
        <end position="591"/>
    </location>
</feature>
<comment type="cofactor">
    <cofactor evidence="1">
        <name>Mg(2+)</name>
        <dbReference type="ChEBI" id="CHEBI:18420"/>
    </cofactor>
</comment>
<dbReference type="Gene3D" id="3.30.310.80">
    <property type="entry name" value="Kinase associated domain 1, KA1"/>
    <property type="match status" value="1"/>
</dbReference>
<feature type="region of interest" description="Disordered" evidence="18">
    <location>
        <begin position="371"/>
        <end position="485"/>
    </location>
</feature>
<proteinExistence type="inferred from homology"/>
<dbReference type="Pfam" id="PF00627">
    <property type="entry name" value="UBA"/>
    <property type="match status" value="1"/>
</dbReference>
<dbReference type="PROSITE" id="PS00108">
    <property type="entry name" value="PROTEIN_KINASE_ST"/>
    <property type="match status" value="1"/>
</dbReference>
<feature type="region of interest" description="Disordered" evidence="18">
    <location>
        <begin position="559"/>
        <end position="647"/>
    </location>
</feature>
<keyword evidence="12" id="KW-0418">Kinase</keyword>
<evidence type="ECO:0000256" key="11">
    <source>
        <dbReference type="ARBA" id="ARBA00022741"/>
    </source>
</evidence>
<feature type="region of interest" description="Disordered" evidence="18">
    <location>
        <begin position="656"/>
        <end position="675"/>
    </location>
</feature>
<evidence type="ECO:0000256" key="10">
    <source>
        <dbReference type="ARBA" id="ARBA00022723"/>
    </source>
</evidence>
<evidence type="ECO:0000256" key="3">
    <source>
        <dbReference type="ARBA" id="ARBA00004496"/>
    </source>
</evidence>
<dbReference type="Ensembl" id="ENSCCRT00000078204.2">
    <property type="protein sequence ID" value="ENSCCRP00000072161.2"/>
    <property type="gene ID" value="ENSCCRG00000038154.2"/>
</dbReference>
<comment type="similarity">
    <text evidence="4">Belongs to the protein kinase superfamily. CAMK Ser/Thr protein kinase family. SNF1 subfamily.</text>
</comment>
<keyword evidence="8" id="KW-0597">Phosphoprotein</keyword>
<dbReference type="PROSITE" id="PS50030">
    <property type="entry name" value="UBA"/>
    <property type="match status" value="1"/>
</dbReference>
<evidence type="ECO:0000256" key="2">
    <source>
        <dbReference type="ARBA" id="ARBA00004279"/>
    </source>
</evidence>
<evidence type="ECO:0000256" key="15">
    <source>
        <dbReference type="ARBA" id="ARBA00023273"/>
    </source>
</evidence>
<evidence type="ECO:0000313" key="23">
    <source>
        <dbReference type="Proteomes" id="UP001108240"/>
    </source>
</evidence>
<keyword evidence="7" id="KW-0723">Serine/threonine-protein kinase</keyword>
<dbReference type="SMART" id="SM00220">
    <property type="entry name" value="S_TKc"/>
    <property type="match status" value="1"/>
</dbReference>
<dbReference type="GeneTree" id="ENSGT00940000154862"/>
<evidence type="ECO:0000256" key="5">
    <source>
        <dbReference type="ARBA" id="ARBA00012513"/>
    </source>
</evidence>
<dbReference type="InterPro" id="IPR008271">
    <property type="entry name" value="Ser/Thr_kinase_AS"/>
</dbReference>
<dbReference type="Gene3D" id="1.10.8.10">
    <property type="entry name" value="DNA helicase RuvA subunit, C-terminal domain"/>
    <property type="match status" value="1"/>
</dbReference>
<dbReference type="SUPFAM" id="SSF56112">
    <property type="entry name" value="Protein kinase-like (PK-like)"/>
    <property type="match status" value="1"/>
</dbReference>
<dbReference type="PANTHER" id="PTHR24346">
    <property type="entry name" value="MAP/MICROTUBULE AFFINITY-REGULATING KINASE"/>
    <property type="match status" value="1"/>
</dbReference>
<dbReference type="FunFam" id="3.30.310.80:FF:000001">
    <property type="entry name" value="Non-specific serine/threonine protein kinase"/>
    <property type="match status" value="1"/>
</dbReference>
<dbReference type="PROSITE" id="PS50011">
    <property type="entry name" value="PROTEIN_KINASE_DOM"/>
    <property type="match status" value="1"/>
</dbReference>
<feature type="compositionally biased region" description="Polar residues" evidence="18">
    <location>
        <begin position="391"/>
        <end position="411"/>
    </location>
</feature>
<dbReference type="InterPro" id="IPR028375">
    <property type="entry name" value="KA1/Ssp2_C"/>
</dbReference>
<dbReference type="FunFam" id="1.10.510.10:FF:000156">
    <property type="entry name" value="Serine/threonine-protein kinase SIK3 homolog"/>
    <property type="match status" value="1"/>
</dbReference>
<evidence type="ECO:0000256" key="8">
    <source>
        <dbReference type="ARBA" id="ARBA00022553"/>
    </source>
</evidence>
<dbReference type="SUPFAM" id="SSF103243">
    <property type="entry name" value="KA1-like"/>
    <property type="match status" value="1"/>
</dbReference>
<evidence type="ECO:0000256" key="9">
    <source>
        <dbReference type="ARBA" id="ARBA00022679"/>
    </source>
</evidence>
<dbReference type="GO" id="GO:0005886">
    <property type="term" value="C:plasma membrane"/>
    <property type="evidence" value="ECO:0007669"/>
    <property type="project" value="TreeGrafter"/>
</dbReference>
<dbReference type="CDD" id="cd14072">
    <property type="entry name" value="STKc_MARK"/>
    <property type="match status" value="1"/>
</dbReference>
<comment type="catalytic activity">
    <reaction evidence="17">
        <text>L-seryl-[protein] + ATP = O-phospho-L-seryl-[protein] + ADP + H(+)</text>
        <dbReference type="Rhea" id="RHEA:17989"/>
        <dbReference type="Rhea" id="RHEA-COMP:9863"/>
        <dbReference type="Rhea" id="RHEA-COMP:11604"/>
        <dbReference type="ChEBI" id="CHEBI:15378"/>
        <dbReference type="ChEBI" id="CHEBI:29999"/>
        <dbReference type="ChEBI" id="CHEBI:30616"/>
        <dbReference type="ChEBI" id="CHEBI:83421"/>
        <dbReference type="ChEBI" id="CHEBI:456216"/>
        <dbReference type="EC" id="2.7.11.1"/>
    </reaction>
</comment>
<dbReference type="GO" id="GO:0005737">
    <property type="term" value="C:cytoplasm"/>
    <property type="evidence" value="ECO:0007669"/>
    <property type="project" value="UniProtKB-SubCell"/>
</dbReference>
<keyword evidence="6" id="KW-0963">Cytoplasm</keyword>
<evidence type="ECO:0000313" key="22">
    <source>
        <dbReference type="Ensembl" id="ENSCCRP00000072161.2"/>
    </source>
</evidence>
<comment type="subcellular location">
    <subcellularLocation>
        <location evidence="2">Cell projection</location>
        <location evidence="2">Dendrite</location>
    </subcellularLocation>
    <subcellularLocation>
        <location evidence="3">Cytoplasm</location>
    </subcellularLocation>
</comment>
<dbReference type="CDD" id="cd14407">
    <property type="entry name" value="UBA_MARK3_4"/>
    <property type="match status" value="1"/>
</dbReference>